<feature type="chain" id="PRO_5047420766" evidence="1">
    <location>
        <begin position="19"/>
        <end position="329"/>
    </location>
</feature>
<organism evidence="3 4">
    <name type="scientific">Lacihabitans lacunae</name>
    <dbReference type="NCBI Taxonomy" id="1028214"/>
    <lineage>
        <taxon>Bacteria</taxon>
        <taxon>Pseudomonadati</taxon>
        <taxon>Bacteroidota</taxon>
        <taxon>Cytophagia</taxon>
        <taxon>Cytophagales</taxon>
        <taxon>Leadbetterellaceae</taxon>
        <taxon>Lacihabitans</taxon>
    </lineage>
</organism>
<comment type="caution">
    <text evidence="3">The sequence shown here is derived from an EMBL/GenBank/DDBJ whole genome shotgun (WGS) entry which is preliminary data.</text>
</comment>
<protein>
    <submittedName>
        <fullName evidence="3">Serine hydrolase domain-containing protein</fullName>
        <ecNumber evidence="3">3.-.-.-</ecNumber>
    </submittedName>
</protein>
<gene>
    <name evidence="3" type="ORF">ACFOOI_17995</name>
</gene>
<reference evidence="4" key="1">
    <citation type="journal article" date="2019" name="Int. J. Syst. Evol. Microbiol.">
        <title>The Global Catalogue of Microorganisms (GCM) 10K type strain sequencing project: providing services to taxonomists for standard genome sequencing and annotation.</title>
        <authorList>
            <consortium name="The Broad Institute Genomics Platform"/>
            <consortium name="The Broad Institute Genome Sequencing Center for Infectious Disease"/>
            <person name="Wu L."/>
            <person name="Ma J."/>
        </authorList>
    </citation>
    <scope>NUCLEOTIDE SEQUENCE [LARGE SCALE GENOMIC DNA]</scope>
    <source>
        <strain evidence="4">CECT 7956</strain>
    </source>
</reference>
<dbReference type="SUPFAM" id="SSF56601">
    <property type="entry name" value="beta-lactamase/transpeptidase-like"/>
    <property type="match status" value="1"/>
</dbReference>
<dbReference type="RefSeq" id="WP_379839440.1">
    <property type="nucleotide sequence ID" value="NZ_JBHRYQ010000001.1"/>
</dbReference>
<keyword evidence="3" id="KW-0378">Hydrolase</keyword>
<dbReference type="EMBL" id="JBHRYQ010000001">
    <property type="protein sequence ID" value="MFC3812558.1"/>
    <property type="molecule type" value="Genomic_DNA"/>
</dbReference>
<keyword evidence="1" id="KW-0732">Signal</keyword>
<dbReference type="InterPro" id="IPR001466">
    <property type="entry name" value="Beta-lactam-related"/>
</dbReference>
<dbReference type="InterPro" id="IPR050491">
    <property type="entry name" value="AmpC-like"/>
</dbReference>
<dbReference type="EC" id="3.-.-.-" evidence="3"/>
<proteinExistence type="predicted"/>
<dbReference type="InterPro" id="IPR012338">
    <property type="entry name" value="Beta-lactam/transpept-like"/>
</dbReference>
<dbReference type="Pfam" id="PF00144">
    <property type="entry name" value="Beta-lactamase"/>
    <property type="match status" value="1"/>
</dbReference>
<keyword evidence="4" id="KW-1185">Reference proteome</keyword>
<dbReference type="GO" id="GO:0016787">
    <property type="term" value="F:hydrolase activity"/>
    <property type="evidence" value="ECO:0007669"/>
    <property type="project" value="UniProtKB-KW"/>
</dbReference>
<dbReference type="PANTHER" id="PTHR46825:SF9">
    <property type="entry name" value="BETA-LACTAMASE-RELATED DOMAIN-CONTAINING PROTEIN"/>
    <property type="match status" value="1"/>
</dbReference>
<dbReference type="PANTHER" id="PTHR46825">
    <property type="entry name" value="D-ALANYL-D-ALANINE-CARBOXYPEPTIDASE/ENDOPEPTIDASE AMPH"/>
    <property type="match status" value="1"/>
</dbReference>
<feature type="domain" description="Beta-lactamase-related" evidence="2">
    <location>
        <begin position="37"/>
        <end position="302"/>
    </location>
</feature>
<evidence type="ECO:0000259" key="2">
    <source>
        <dbReference type="Pfam" id="PF00144"/>
    </source>
</evidence>
<evidence type="ECO:0000313" key="4">
    <source>
        <dbReference type="Proteomes" id="UP001595616"/>
    </source>
</evidence>
<evidence type="ECO:0000313" key="3">
    <source>
        <dbReference type="EMBL" id="MFC3812558.1"/>
    </source>
</evidence>
<feature type="signal peptide" evidence="1">
    <location>
        <begin position="1"/>
        <end position="18"/>
    </location>
</feature>
<dbReference type="Proteomes" id="UP001595616">
    <property type="component" value="Unassembled WGS sequence"/>
</dbReference>
<accession>A0ABV7Z2B7</accession>
<dbReference type="Gene3D" id="3.40.710.10">
    <property type="entry name" value="DD-peptidase/beta-lactamase superfamily"/>
    <property type="match status" value="1"/>
</dbReference>
<sequence>MKKITLLFLFLSSFAAFPQKEELDKILYSSTPKPFSGVVLIAKNKKIKYFKAQGFTDVSTNQVLNKKDKFFLGSLSKQITAVQVLRAADNGLLSVEDSVIKFIPDFAYADVKIKHLLSHKHGISGPEGPKTFETGTSFAYSDYGYHLLSIILEKIYQKPFAEISQTFFNEIGLKNTSATGIKTDLVVGIIRNEKGDLIEQPKDFSDKYVAGGLMISTASDLLKWNRLLHLGKLLKPETYTAMTTGYSIQNHKLMGEVDYGYGIRISRNLKHVEIGHTGYAAGFITLNYFYPATKTSVIILENLIWNENDLKEAFYQQMKIKDWVDKNQD</sequence>
<name>A0ABV7Z2B7_9BACT</name>
<evidence type="ECO:0000256" key="1">
    <source>
        <dbReference type="SAM" id="SignalP"/>
    </source>
</evidence>